<proteinExistence type="predicted"/>
<dbReference type="InterPro" id="IPR006524">
    <property type="entry name" value="ArpU-like"/>
</dbReference>
<sequence>MILTKKVNLYQTRKNAKNVLKHYRRLERIAGRSQIDIRSSIITDMPRSNSRNNKHIEDVILQRIDAEGERDAIIIALLALKLISRRILYYSFCTPEHFSNLGIATKLGYSLRSIERLKAEALVEFAESYKQGNLISYQ</sequence>
<dbReference type="EMBL" id="CP147251">
    <property type="protein sequence ID" value="WYJ77918.1"/>
    <property type="molecule type" value="Genomic_DNA"/>
</dbReference>
<dbReference type="RefSeq" id="WP_207871916.1">
    <property type="nucleotide sequence ID" value="NZ_CP147251.1"/>
</dbReference>
<name>A0ABZ2SQ67_9ENTE</name>
<dbReference type="NCBIfam" id="TIGR01637">
    <property type="entry name" value="phage_arpU"/>
    <property type="match status" value="1"/>
</dbReference>
<evidence type="ECO:0008006" key="3">
    <source>
        <dbReference type="Google" id="ProtNLM"/>
    </source>
</evidence>
<accession>A0ABZ2SQ67</accession>
<protein>
    <recommendedName>
        <fullName evidence="3">Autolysin</fullName>
    </recommendedName>
</protein>
<evidence type="ECO:0000313" key="2">
    <source>
        <dbReference type="Proteomes" id="UP000664701"/>
    </source>
</evidence>
<organism evidence="1 2">
    <name type="scientific">Candidatus Enterococcus lowellii</name>
    <dbReference type="NCBI Taxonomy" id="2230877"/>
    <lineage>
        <taxon>Bacteria</taxon>
        <taxon>Bacillati</taxon>
        <taxon>Bacillota</taxon>
        <taxon>Bacilli</taxon>
        <taxon>Lactobacillales</taxon>
        <taxon>Enterococcaceae</taxon>
        <taxon>Enterococcus</taxon>
    </lineage>
</organism>
<evidence type="ECO:0000313" key="1">
    <source>
        <dbReference type="EMBL" id="WYJ77918.1"/>
    </source>
</evidence>
<reference evidence="1 2" key="1">
    <citation type="submission" date="2021-03" db="EMBL/GenBank/DDBJ databases">
        <authorList>
            <person name="Gilmore M.S."/>
            <person name="Schwartzman J."/>
            <person name="Van Tyne D."/>
            <person name="Martin M."/>
            <person name="Earl A.M."/>
            <person name="Manson A.L."/>
            <person name="Straub T."/>
            <person name="Salamzade R."/>
            <person name="Saavedra J."/>
            <person name="Lebreton F."/>
            <person name="Prichula J."/>
            <person name="Schaufler K."/>
            <person name="Gaca A."/>
            <person name="Sgardioli B."/>
            <person name="Wagenaar J."/>
            <person name="Strong T."/>
        </authorList>
    </citation>
    <scope>NUCLEOTIDE SEQUENCE [LARGE SCALE GENOMIC DNA]</scope>
    <source>
        <strain evidence="1 2">DIV2402</strain>
    </source>
</reference>
<gene>
    <name evidence="1" type="ORF">DOK78_002558</name>
</gene>
<dbReference type="Proteomes" id="UP000664701">
    <property type="component" value="Chromosome"/>
</dbReference>
<keyword evidence="2" id="KW-1185">Reference proteome</keyword>
<reference evidence="1 2" key="2">
    <citation type="submission" date="2024-03" db="EMBL/GenBank/DDBJ databases">
        <title>The Genome Sequence of Enterococcus sp. DIV2402.</title>
        <authorList>
            <consortium name="The Broad Institute Genomics Platform"/>
            <consortium name="The Broad Institute Microbial Omics Core"/>
            <consortium name="The Broad Institute Genomic Center for Infectious Diseases"/>
            <person name="Earl A."/>
            <person name="Manson A."/>
            <person name="Gilmore M."/>
            <person name="Schwartman J."/>
            <person name="Shea T."/>
            <person name="Abouelleil A."/>
            <person name="Cao P."/>
            <person name="Chapman S."/>
            <person name="Cusick C."/>
            <person name="Young S."/>
            <person name="Neafsey D."/>
            <person name="Nusbaum C."/>
            <person name="Birren B."/>
        </authorList>
    </citation>
    <scope>NUCLEOTIDE SEQUENCE [LARGE SCALE GENOMIC DNA]</scope>
    <source>
        <strain evidence="1 2">DIV2402</strain>
    </source>
</reference>